<evidence type="ECO:0000259" key="18">
    <source>
        <dbReference type="Pfam" id="PF02732"/>
    </source>
</evidence>
<keyword evidence="20" id="KW-1185">Reference proteome</keyword>
<comment type="cofactor">
    <cofactor evidence="1">
        <name>Mg(2+)</name>
        <dbReference type="ChEBI" id="CHEBI:18420"/>
    </cofactor>
</comment>
<keyword evidence="7" id="KW-0255">Endonuclease</keyword>
<feature type="region of interest" description="Disordered" evidence="17">
    <location>
        <begin position="1"/>
        <end position="63"/>
    </location>
</feature>
<keyword evidence="9" id="KW-0131">Cell cycle</keyword>
<evidence type="ECO:0000313" key="20">
    <source>
        <dbReference type="Proteomes" id="UP001457282"/>
    </source>
</evidence>
<keyword evidence="15" id="KW-0469">Meiosis</keyword>
<evidence type="ECO:0000256" key="8">
    <source>
        <dbReference type="ARBA" id="ARBA00022763"/>
    </source>
</evidence>
<dbReference type="GO" id="GO:0051321">
    <property type="term" value="P:meiotic cell cycle"/>
    <property type="evidence" value="ECO:0007669"/>
    <property type="project" value="UniProtKB-KW"/>
</dbReference>
<dbReference type="InterPro" id="IPR033310">
    <property type="entry name" value="Mms4/EME1/EME2"/>
</dbReference>
<dbReference type="GO" id="GO:0003677">
    <property type="term" value="F:DNA binding"/>
    <property type="evidence" value="ECO:0007669"/>
    <property type="project" value="InterPro"/>
</dbReference>
<evidence type="ECO:0000256" key="10">
    <source>
        <dbReference type="ARBA" id="ARBA00022801"/>
    </source>
</evidence>
<evidence type="ECO:0000256" key="4">
    <source>
        <dbReference type="ARBA" id="ARBA00022618"/>
    </source>
</evidence>
<feature type="domain" description="ERCC4" evidence="18">
    <location>
        <begin position="261"/>
        <end position="414"/>
    </location>
</feature>
<dbReference type="GO" id="GO:0016787">
    <property type="term" value="F:hydrolase activity"/>
    <property type="evidence" value="ECO:0007669"/>
    <property type="project" value="UniProtKB-KW"/>
</dbReference>
<dbReference type="Pfam" id="PF02732">
    <property type="entry name" value="ERCC4"/>
    <property type="match status" value="1"/>
</dbReference>
<evidence type="ECO:0000256" key="7">
    <source>
        <dbReference type="ARBA" id="ARBA00022759"/>
    </source>
</evidence>
<dbReference type="EMBL" id="JBEDUW010000001">
    <property type="protein sequence ID" value="KAK9949886.1"/>
    <property type="molecule type" value="Genomic_DNA"/>
</dbReference>
<dbReference type="GO" id="GO:0048476">
    <property type="term" value="C:Holliday junction resolvase complex"/>
    <property type="evidence" value="ECO:0007669"/>
    <property type="project" value="InterPro"/>
</dbReference>
<evidence type="ECO:0000256" key="9">
    <source>
        <dbReference type="ARBA" id="ARBA00022776"/>
    </source>
</evidence>
<protein>
    <recommendedName>
        <fullName evidence="18">ERCC4 domain-containing protein</fullName>
    </recommendedName>
</protein>
<name>A0AAW1YML1_RUBAR</name>
<dbReference type="InterPro" id="IPR006166">
    <property type="entry name" value="ERCC4_domain"/>
</dbReference>
<evidence type="ECO:0000256" key="6">
    <source>
        <dbReference type="ARBA" id="ARBA00022723"/>
    </source>
</evidence>
<dbReference type="GO" id="GO:0006310">
    <property type="term" value="P:DNA recombination"/>
    <property type="evidence" value="ECO:0007669"/>
    <property type="project" value="UniProtKB-KW"/>
</dbReference>
<evidence type="ECO:0000256" key="15">
    <source>
        <dbReference type="ARBA" id="ARBA00023254"/>
    </source>
</evidence>
<dbReference type="Proteomes" id="UP001457282">
    <property type="component" value="Unassembled WGS sequence"/>
</dbReference>
<dbReference type="InterPro" id="IPR042530">
    <property type="entry name" value="EME1/EME2_C"/>
</dbReference>
<evidence type="ECO:0000256" key="2">
    <source>
        <dbReference type="ARBA" id="ARBA00004123"/>
    </source>
</evidence>
<keyword evidence="16" id="KW-0175">Coiled coil</keyword>
<dbReference type="GO" id="GO:0051301">
    <property type="term" value="P:cell division"/>
    <property type="evidence" value="ECO:0007669"/>
    <property type="project" value="UniProtKB-KW"/>
</dbReference>
<sequence>MSEPIILSDEEDHQNPLSSPFQPLHSKKRRTEFDPNPNPTVLILDDDPTPQKPGPNSTTYFVPDTPNSDIAIVKCTRAAQHKLSGINGLICLESDNEPGSGCGGEKNKENEPMHDGFGLAKVLDWSPTFVESPCSLGHSDLAHRLEGSSSNPTSLQDDIDQVLDYPDDENRMDQLNNIMRLRKESIAITEKENITKEVKGRKKMTKEERTRLMEEKKLKKLEEKLQREALKAEAAEMKKIQKEKQRWEKGKFALKSIVAEIDSKVVESGSVGGNLLTRFAERGVTYRITSNPIERSIVWTMNVPEHISQLSLGGTEIQYILLVYEAEEFCKLIINESLQGHVLRVQNHYPSYTVCYLTNKLITYVRKREGELYNGRAHPTVDNVEKVLAKLTTNFSKVHSRQCKDEAELAEHVVGLTCSLASCLFRKKLTRLDVNANGSFISKDCIDRHLIKKSSWLKALVAIPKVQPRFAIAIGKKYPTMKSLLSVYIGPKYIST</sequence>
<evidence type="ECO:0000313" key="19">
    <source>
        <dbReference type="EMBL" id="KAK9949886.1"/>
    </source>
</evidence>
<dbReference type="GO" id="GO:0006281">
    <property type="term" value="P:DNA repair"/>
    <property type="evidence" value="ECO:0007669"/>
    <property type="project" value="UniProtKB-KW"/>
</dbReference>
<dbReference type="InterPro" id="IPR047524">
    <property type="entry name" value="XPF_nuclease_EME1_plant/arthr"/>
</dbReference>
<evidence type="ECO:0000256" key="12">
    <source>
        <dbReference type="ARBA" id="ARBA00023172"/>
    </source>
</evidence>
<dbReference type="AlphaFoldDB" id="A0AAW1YML1"/>
<proteinExistence type="inferred from homology"/>
<dbReference type="GO" id="GO:0005634">
    <property type="term" value="C:nucleus"/>
    <property type="evidence" value="ECO:0007669"/>
    <property type="project" value="UniProtKB-SubCell"/>
</dbReference>
<evidence type="ECO:0000256" key="5">
    <source>
        <dbReference type="ARBA" id="ARBA00022722"/>
    </source>
</evidence>
<keyword evidence="4" id="KW-0132">Cell division</keyword>
<evidence type="ECO:0000256" key="17">
    <source>
        <dbReference type="SAM" id="MobiDB-lite"/>
    </source>
</evidence>
<dbReference type="GO" id="GO:0004519">
    <property type="term" value="F:endonuclease activity"/>
    <property type="evidence" value="ECO:0007669"/>
    <property type="project" value="UniProtKB-KW"/>
</dbReference>
<evidence type="ECO:0000256" key="13">
    <source>
        <dbReference type="ARBA" id="ARBA00023204"/>
    </source>
</evidence>
<keyword evidence="9" id="KW-0498">Mitosis</keyword>
<keyword evidence="6" id="KW-0479">Metal-binding</keyword>
<evidence type="ECO:0000256" key="14">
    <source>
        <dbReference type="ARBA" id="ARBA00023242"/>
    </source>
</evidence>
<keyword evidence="8" id="KW-0227">DNA damage</keyword>
<evidence type="ECO:0000256" key="11">
    <source>
        <dbReference type="ARBA" id="ARBA00022842"/>
    </source>
</evidence>
<accession>A0AAW1YML1</accession>
<keyword evidence="13" id="KW-0234">DNA repair</keyword>
<dbReference type="PANTHER" id="PTHR21077:SF5">
    <property type="entry name" value="CROSSOVER JUNCTION ENDONUCLEASE MMS4"/>
    <property type="match status" value="1"/>
</dbReference>
<comment type="subcellular location">
    <subcellularLocation>
        <location evidence="2">Nucleus</location>
    </subcellularLocation>
</comment>
<comment type="similarity">
    <text evidence="3">Belongs to the EME1/MMS4 family.</text>
</comment>
<gene>
    <name evidence="19" type="ORF">M0R45_005396</name>
</gene>
<comment type="caution">
    <text evidence="19">The sequence shown here is derived from an EMBL/GenBank/DDBJ whole genome shotgun (WGS) entry which is preliminary data.</text>
</comment>
<evidence type="ECO:0000256" key="16">
    <source>
        <dbReference type="SAM" id="Coils"/>
    </source>
</evidence>
<dbReference type="PANTHER" id="PTHR21077">
    <property type="entry name" value="EME1 PROTEIN"/>
    <property type="match status" value="1"/>
</dbReference>
<organism evidence="19 20">
    <name type="scientific">Rubus argutus</name>
    <name type="common">Southern blackberry</name>
    <dbReference type="NCBI Taxonomy" id="59490"/>
    <lineage>
        <taxon>Eukaryota</taxon>
        <taxon>Viridiplantae</taxon>
        <taxon>Streptophyta</taxon>
        <taxon>Embryophyta</taxon>
        <taxon>Tracheophyta</taxon>
        <taxon>Spermatophyta</taxon>
        <taxon>Magnoliopsida</taxon>
        <taxon>eudicotyledons</taxon>
        <taxon>Gunneridae</taxon>
        <taxon>Pentapetalae</taxon>
        <taxon>rosids</taxon>
        <taxon>fabids</taxon>
        <taxon>Rosales</taxon>
        <taxon>Rosaceae</taxon>
        <taxon>Rosoideae</taxon>
        <taxon>Rosoideae incertae sedis</taxon>
        <taxon>Rubus</taxon>
    </lineage>
</organism>
<evidence type="ECO:0000256" key="3">
    <source>
        <dbReference type="ARBA" id="ARBA00005313"/>
    </source>
</evidence>
<keyword evidence="11" id="KW-0460">Magnesium</keyword>
<dbReference type="Gene3D" id="3.40.50.10130">
    <property type="match status" value="1"/>
</dbReference>
<keyword evidence="14" id="KW-0539">Nucleus</keyword>
<dbReference type="GO" id="GO:0046872">
    <property type="term" value="F:metal ion binding"/>
    <property type="evidence" value="ECO:0007669"/>
    <property type="project" value="UniProtKB-KW"/>
</dbReference>
<dbReference type="Gene3D" id="1.10.150.670">
    <property type="entry name" value="Crossover junction endonuclease EME1, DNA-binding domain"/>
    <property type="match status" value="1"/>
</dbReference>
<feature type="compositionally biased region" description="Polar residues" evidence="17">
    <location>
        <begin position="54"/>
        <end position="63"/>
    </location>
</feature>
<keyword evidence="12" id="KW-0233">DNA recombination</keyword>
<dbReference type="CDD" id="cd20083">
    <property type="entry name" value="XPF_nuclease_EME"/>
    <property type="match status" value="1"/>
</dbReference>
<keyword evidence="10" id="KW-0378">Hydrolase</keyword>
<evidence type="ECO:0000256" key="1">
    <source>
        <dbReference type="ARBA" id="ARBA00001946"/>
    </source>
</evidence>
<reference evidence="19 20" key="1">
    <citation type="journal article" date="2023" name="G3 (Bethesda)">
        <title>A chromosome-length genome assembly and annotation of blackberry (Rubus argutus, cv. 'Hillquist').</title>
        <authorList>
            <person name="Bruna T."/>
            <person name="Aryal R."/>
            <person name="Dudchenko O."/>
            <person name="Sargent D.J."/>
            <person name="Mead D."/>
            <person name="Buti M."/>
            <person name="Cavallini A."/>
            <person name="Hytonen T."/>
            <person name="Andres J."/>
            <person name="Pham M."/>
            <person name="Weisz D."/>
            <person name="Mascagni F."/>
            <person name="Usai G."/>
            <person name="Natali L."/>
            <person name="Bassil N."/>
            <person name="Fernandez G.E."/>
            <person name="Lomsadze A."/>
            <person name="Armour M."/>
            <person name="Olukolu B."/>
            <person name="Poorten T."/>
            <person name="Britton C."/>
            <person name="Davik J."/>
            <person name="Ashrafi H."/>
            <person name="Aiden E.L."/>
            <person name="Borodovsky M."/>
            <person name="Worthington M."/>
        </authorList>
    </citation>
    <scope>NUCLEOTIDE SEQUENCE [LARGE SCALE GENOMIC DNA]</scope>
    <source>
        <strain evidence="19">PI 553951</strain>
    </source>
</reference>
<feature type="coiled-coil region" evidence="16">
    <location>
        <begin position="204"/>
        <end position="250"/>
    </location>
</feature>
<keyword evidence="5" id="KW-0540">Nuclease</keyword>